<dbReference type="AlphaFoldDB" id="A0A1V6PM62"/>
<comment type="caution">
    <text evidence="1">The sequence shown here is derived from an EMBL/GenBank/DDBJ whole genome shotgun (WGS) entry which is preliminary data.</text>
</comment>
<proteinExistence type="predicted"/>
<dbReference type="Proteomes" id="UP000191672">
    <property type="component" value="Unassembled WGS sequence"/>
</dbReference>
<evidence type="ECO:0000313" key="2">
    <source>
        <dbReference type="Proteomes" id="UP000191672"/>
    </source>
</evidence>
<accession>A0A1V6PM62</accession>
<dbReference type="EMBL" id="MDYN01000089">
    <property type="protein sequence ID" value="OQD78098.1"/>
    <property type="molecule type" value="Genomic_DNA"/>
</dbReference>
<organism evidence="1 2">
    <name type="scientific">Penicillium antarcticum</name>
    <dbReference type="NCBI Taxonomy" id="416450"/>
    <lineage>
        <taxon>Eukaryota</taxon>
        <taxon>Fungi</taxon>
        <taxon>Dikarya</taxon>
        <taxon>Ascomycota</taxon>
        <taxon>Pezizomycotina</taxon>
        <taxon>Eurotiomycetes</taxon>
        <taxon>Eurotiomycetidae</taxon>
        <taxon>Eurotiales</taxon>
        <taxon>Aspergillaceae</taxon>
        <taxon>Penicillium</taxon>
    </lineage>
</organism>
<reference evidence="2" key="1">
    <citation type="journal article" date="2017" name="Nat. Microbiol.">
        <title>Global analysis of biosynthetic gene clusters reveals vast potential of secondary metabolite production in Penicillium species.</title>
        <authorList>
            <person name="Nielsen J.C."/>
            <person name="Grijseels S."/>
            <person name="Prigent S."/>
            <person name="Ji B."/>
            <person name="Dainat J."/>
            <person name="Nielsen K.F."/>
            <person name="Frisvad J.C."/>
            <person name="Workman M."/>
            <person name="Nielsen J."/>
        </authorList>
    </citation>
    <scope>NUCLEOTIDE SEQUENCE [LARGE SCALE GENOMIC DNA]</scope>
    <source>
        <strain evidence="2">IBT 31811</strain>
    </source>
</reference>
<sequence>MLKKIEYGGILNSKQIASDPFKSPPAAIRDEPHFHLRFAELLQPRIRRALRAGFEELAPQLQQLSLVPITFDGGGSAAYVDHFRPDTAFVTLGATYAVSTNRAPGDMKVSWKWRSDYRHSQNLFFQEQYKQVLSQLIGVKRLDTNGSLAVSLSIPWTAGGHGQLTLLMSIWYLGMLAAEETNWTL</sequence>
<evidence type="ECO:0000313" key="1">
    <source>
        <dbReference type="EMBL" id="OQD78098.1"/>
    </source>
</evidence>
<protein>
    <submittedName>
        <fullName evidence="1">Uncharacterized protein</fullName>
    </submittedName>
</protein>
<dbReference type="STRING" id="416450.A0A1V6PM62"/>
<keyword evidence="2" id="KW-1185">Reference proteome</keyword>
<name>A0A1V6PM62_9EURO</name>
<gene>
    <name evidence="1" type="ORF">PENANT_c089G00421</name>
</gene>